<evidence type="ECO:0000313" key="1">
    <source>
        <dbReference type="EMBL" id="OAD61616.1"/>
    </source>
</evidence>
<evidence type="ECO:0000313" key="2">
    <source>
        <dbReference type="Proteomes" id="UP000250275"/>
    </source>
</evidence>
<reference evidence="1 2" key="1">
    <citation type="submission" date="2015-07" db="EMBL/GenBank/DDBJ databases">
        <title>The genome of Eufriesea mexicana.</title>
        <authorList>
            <person name="Pan H."/>
            <person name="Kapheim K."/>
        </authorList>
    </citation>
    <scope>NUCLEOTIDE SEQUENCE [LARGE SCALE GENOMIC DNA]</scope>
    <source>
        <strain evidence="1">0111107269</strain>
        <tissue evidence="1">Whole body</tissue>
    </source>
</reference>
<organism evidence="1 2">
    <name type="scientific">Eufriesea mexicana</name>
    <dbReference type="NCBI Taxonomy" id="516756"/>
    <lineage>
        <taxon>Eukaryota</taxon>
        <taxon>Metazoa</taxon>
        <taxon>Ecdysozoa</taxon>
        <taxon>Arthropoda</taxon>
        <taxon>Hexapoda</taxon>
        <taxon>Insecta</taxon>
        <taxon>Pterygota</taxon>
        <taxon>Neoptera</taxon>
        <taxon>Endopterygota</taxon>
        <taxon>Hymenoptera</taxon>
        <taxon>Apocrita</taxon>
        <taxon>Aculeata</taxon>
        <taxon>Apoidea</taxon>
        <taxon>Anthophila</taxon>
        <taxon>Apidae</taxon>
        <taxon>Eufriesea</taxon>
    </lineage>
</organism>
<sequence>MFELRAKATTREKIEWIRMTAEYDRRLEVSYECDVFKVPSPPRLRGKRVLKKTLSGIPSSATALPLSGYEKAQAAR</sequence>
<gene>
    <name evidence="1" type="ORF">WN48_10949</name>
</gene>
<accession>A0A310SQM4</accession>
<keyword evidence="2" id="KW-1185">Reference proteome</keyword>
<dbReference type="Proteomes" id="UP000250275">
    <property type="component" value="Unassembled WGS sequence"/>
</dbReference>
<proteinExistence type="predicted"/>
<protein>
    <submittedName>
        <fullName evidence="1">Uncharacterized protein</fullName>
    </submittedName>
</protein>
<dbReference type="AlphaFoldDB" id="A0A310SQM4"/>
<name>A0A310SQM4_9HYME</name>
<dbReference type="EMBL" id="KQ760184">
    <property type="protein sequence ID" value="OAD61616.1"/>
    <property type="molecule type" value="Genomic_DNA"/>
</dbReference>